<reference evidence="2 3" key="1">
    <citation type="journal article" date="2012" name="J. Bacteriol.">
        <title>Genome Sequence of Extracellular-Protease-Producing Alishewanella jeotgali Isolated from Traditional Korean Fermented Seafood.</title>
        <authorList>
            <person name="Jung J."/>
            <person name="Chun J."/>
            <person name="Park W."/>
        </authorList>
    </citation>
    <scope>NUCLEOTIDE SEQUENCE [LARGE SCALE GENOMIC DNA]</scope>
    <source>
        <strain evidence="2 3">KCTC 22429</strain>
    </source>
</reference>
<evidence type="ECO:0000313" key="2">
    <source>
        <dbReference type="EMBL" id="EHR42203.1"/>
    </source>
</evidence>
<gene>
    <name evidence="2" type="ORF">AJE_02971</name>
</gene>
<feature type="domain" description="Glycosyltransferase 2-like" evidence="1">
    <location>
        <begin position="3"/>
        <end position="98"/>
    </location>
</feature>
<accession>H3ZB89</accession>
<keyword evidence="3" id="KW-1185">Reference proteome</keyword>
<dbReference type="Gene3D" id="3.90.550.10">
    <property type="entry name" value="Spore Coat Polysaccharide Biosynthesis Protein SpsA, Chain A"/>
    <property type="match status" value="1"/>
</dbReference>
<dbReference type="PANTHER" id="PTHR22916:SF3">
    <property type="entry name" value="UDP-GLCNAC:BETAGAL BETA-1,3-N-ACETYLGLUCOSAMINYLTRANSFERASE-LIKE PROTEIN 1"/>
    <property type="match status" value="1"/>
</dbReference>
<evidence type="ECO:0000313" key="3">
    <source>
        <dbReference type="Proteomes" id="UP000012046"/>
    </source>
</evidence>
<dbReference type="InterPro" id="IPR001173">
    <property type="entry name" value="Glyco_trans_2-like"/>
</dbReference>
<dbReference type="Pfam" id="PF00535">
    <property type="entry name" value="Glycos_transf_2"/>
    <property type="match status" value="1"/>
</dbReference>
<dbReference type="SUPFAM" id="SSF53448">
    <property type="entry name" value="Nucleotide-diphospho-sugar transferases"/>
    <property type="match status" value="1"/>
</dbReference>
<organism evidence="2 3">
    <name type="scientific">Alishewanella jeotgali KCTC 22429</name>
    <dbReference type="NCBI Taxonomy" id="1129374"/>
    <lineage>
        <taxon>Bacteria</taxon>
        <taxon>Pseudomonadati</taxon>
        <taxon>Pseudomonadota</taxon>
        <taxon>Gammaproteobacteria</taxon>
        <taxon>Alteromonadales</taxon>
        <taxon>Alteromonadaceae</taxon>
        <taxon>Alishewanella</taxon>
    </lineage>
</organism>
<comment type="caution">
    <text evidence="2">The sequence shown here is derived from an EMBL/GenBank/DDBJ whole genome shotgun (WGS) entry which is preliminary data.</text>
</comment>
<dbReference type="AlphaFoldDB" id="H3ZB89"/>
<dbReference type="EMBL" id="AHTH01000005">
    <property type="protein sequence ID" value="EHR42203.1"/>
    <property type="molecule type" value="Genomic_DNA"/>
</dbReference>
<dbReference type="PANTHER" id="PTHR22916">
    <property type="entry name" value="GLYCOSYLTRANSFERASE"/>
    <property type="match status" value="1"/>
</dbReference>
<proteinExistence type="predicted"/>
<dbReference type="eggNOG" id="COG1216">
    <property type="taxonomic scope" value="Bacteria"/>
</dbReference>
<dbReference type="Proteomes" id="UP000012046">
    <property type="component" value="Unassembled WGS sequence"/>
</dbReference>
<protein>
    <submittedName>
        <fullName evidence="2">Family 2 glycosyl transferase</fullName>
    </submittedName>
</protein>
<evidence type="ECO:0000259" key="1">
    <source>
        <dbReference type="Pfam" id="PF00535"/>
    </source>
</evidence>
<dbReference type="STRING" id="1129374.AJE_02971"/>
<dbReference type="InterPro" id="IPR029044">
    <property type="entry name" value="Nucleotide-diphossugar_trans"/>
</dbReference>
<keyword evidence="2" id="KW-0808">Transferase</keyword>
<dbReference type="GO" id="GO:0016758">
    <property type="term" value="F:hexosyltransferase activity"/>
    <property type="evidence" value="ECO:0007669"/>
    <property type="project" value="UniProtKB-ARBA"/>
</dbReference>
<sequence>MASVTSVLTQDYPNIEVIVVDDGSTDNSLEVLKTFTDKITIITQQNQGPAAARNAGIRAANGKYIAFNDGDDIWLPRKVTVQVDYLESHPETGLCYSSWRVWNQQVPLSEFMANIPVKSNPAELVSESSGWLYTKLLRMSLVCTITAMIRTDIVREVGLFDLNYLIGEDHDYWIRVSRLCKIDKLAGIFAIYRVNPNSTTKKVHSQNYSLNVLTSALEKYGLACPSGQKLLQSDVNRYLGARHFHYGYNAMVKGYREIAYSSFKACLKLRYRFFKALFFTVICSTNLTYSLFHKESRNI</sequence>
<dbReference type="PATRIC" id="fig|1129374.4.peg.600"/>
<name>H3ZB89_9ALTE</name>